<name>A0A832W8F5_PYRHR</name>
<keyword evidence="1" id="KW-1133">Transmembrane helix</keyword>
<dbReference type="PANTHER" id="PTHR33293:SF1">
    <property type="entry name" value="INSERTION ELEMENT IS1 1 PROTEIN INSB-RELATED"/>
    <property type="match status" value="1"/>
</dbReference>
<keyword evidence="1" id="KW-0812">Transmembrane</keyword>
<protein>
    <submittedName>
        <fullName evidence="2">IS1 family transposase</fullName>
    </submittedName>
</protein>
<feature type="transmembrane region" description="Helical" evidence="1">
    <location>
        <begin position="87"/>
        <end position="108"/>
    </location>
</feature>
<evidence type="ECO:0000256" key="1">
    <source>
        <dbReference type="SAM" id="Phobius"/>
    </source>
</evidence>
<dbReference type="EMBL" id="DUJN01000007">
    <property type="protein sequence ID" value="HII61773.1"/>
    <property type="molecule type" value="Genomic_DNA"/>
</dbReference>
<sequence>MKGRLKEITEEINKLTSIPNEDIISAIRKINKKVTCPYCNSDHVVKIGFIYRRNNIKIQRFKCQKCGKTFSELDGTPLKGVHSLKDIILVAYLVLMLGMPPSSISRVLGINRSRVYRMYERITGHKKFFRELLNILLDDQ</sequence>
<reference evidence="2" key="1">
    <citation type="journal article" date="2020" name="bioRxiv">
        <title>A rank-normalized archaeal taxonomy based on genome phylogeny resolves widespread incomplete and uneven classifications.</title>
        <authorList>
            <person name="Rinke C."/>
            <person name="Chuvochina M."/>
            <person name="Mussig A.J."/>
            <person name="Chaumeil P.-A."/>
            <person name="Waite D.W."/>
            <person name="Whitman W.B."/>
            <person name="Parks D.H."/>
            <person name="Hugenholtz P."/>
        </authorList>
    </citation>
    <scope>NUCLEOTIDE SEQUENCE</scope>
    <source>
        <strain evidence="2">UBA8834</strain>
    </source>
</reference>
<evidence type="ECO:0000313" key="3">
    <source>
        <dbReference type="Proteomes" id="UP000617544"/>
    </source>
</evidence>
<dbReference type="AlphaFoldDB" id="A0A832W8F5"/>
<dbReference type="RefSeq" id="WP_010885911.1">
    <property type="nucleotide sequence ID" value="NZ_DUJN01000007.1"/>
</dbReference>
<dbReference type="InterPro" id="IPR051354">
    <property type="entry name" value="Transposase_27_IS1"/>
</dbReference>
<dbReference type="Proteomes" id="UP000617544">
    <property type="component" value="Unassembled WGS sequence"/>
</dbReference>
<dbReference type="PANTHER" id="PTHR33293">
    <property type="entry name" value="INSERTION ELEMENT IS1 1 PROTEIN INSB-RELATED"/>
    <property type="match status" value="1"/>
</dbReference>
<dbReference type="OMA" id="KIQRFKC"/>
<keyword evidence="1" id="KW-0472">Membrane</keyword>
<gene>
    <name evidence="2" type="ORF">HA331_08575</name>
</gene>
<proteinExistence type="predicted"/>
<comment type="caution">
    <text evidence="2">The sequence shown here is derived from an EMBL/GenBank/DDBJ whole genome shotgun (WGS) entry which is preliminary data.</text>
</comment>
<accession>A0A832W8F5</accession>
<evidence type="ECO:0000313" key="2">
    <source>
        <dbReference type="EMBL" id="HII61773.1"/>
    </source>
</evidence>
<organism evidence="2 3">
    <name type="scientific">Pyrococcus horikoshii</name>
    <dbReference type="NCBI Taxonomy" id="53953"/>
    <lineage>
        <taxon>Archaea</taxon>
        <taxon>Methanobacteriati</taxon>
        <taxon>Methanobacteriota</taxon>
        <taxon>Thermococci</taxon>
        <taxon>Thermococcales</taxon>
        <taxon>Thermococcaceae</taxon>
        <taxon>Pyrococcus</taxon>
    </lineage>
</organism>
<dbReference type="GeneID" id="1442693"/>